<evidence type="ECO:0000313" key="3">
    <source>
        <dbReference type="Proteomes" id="UP000824065"/>
    </source>
</evidence>
<dbReference type="AlphaFoldDB" id="A0A9D2JMZ9"/>
<evidence type="ECO:0000259" key="1">
    <source>
        <dbReference type="SMART" id="SM00471"/>
    </source>
</evidence>
<proteinExistence type="predicted"/>
<dbReference type="GO" id="GO:0002953">
    <property type="term" value="F:5'-deoxynucleotidase activity"/>
    <property type="evidence" value="ECO:0007669"/>
    <property type="project" value="UniProtKB-EC"/>
</dbReference>
<dbReference type="InterPro" id="IPR003607">
    <property type="entry name" value="HD/PDEase_dom"/>
</dbReference>
<gene>
    <name evidence="2" type="primary">yfbR</name>
    <name evidence="2" type="ORF">H9725_09325</name>
</gene>
<dbReference type="SMART" id="SM00471">
    <property type="entry name" value="HDc"/>
    <property type="match status" value="1"/>
</dbReference>
<organism evidence="2 3">
    <name type="scientific">Candidatus Faecalibacterium gallistercoris</name>
    <dbReference type="NCBI Taxonomy" id="2838579"/>
    <lineage>
        <taxon>Bacteria</taxon>
        <taxon>Bacillati</taxon>
        <taxon>Bacillota</taxon>
        <taxon>Clostridia</taxon>
        <taxon>Eubacteriales</taxon>
        <taxon>Oscillospiraceae</taxon>
        <taxon>Faecalibacterium</taxon>
    </lineage>
</organism>
<dbReference type="EMBL" id="DXBJ01000071">
    <property type="protein sequence ID" value="HIZ58752.1"/>
    <property type="molecule type" value="Genomic_DNA"/>
</dbReference>
<dbReference type="NCBIfam" id="NF003009">
    <property type="entry name" value="PRK03826.1"/>
    <property type="match status" value="1"/>
</dbReference>
<dbReference type="CDD" id="cd00077">
    <property type="entry name" value="HDc"/>
    <property type="match status" value="1"/>
</dbReference>
<reference evidence="2" key="1">
    <citation type="journal article" date="2021" name="PeerJ">
        <title>Extensive microbial diversity within the chicken gut microbiome revealed by metagenomics and culture.</title>
        <authorList>
            <person name="Gilroy R."/>
            <person name="Ravi A."/>
            <person name="Getino M."/>
            <person name="Pursley I."/>
            <person name="Horton D.L."/>
            <person name="Alikhan N.F."/>
            <person name="Baker D."/>
            <person name="Gharbi K."/>
            <person name="Hall N."/>
            <person name="Watson M."/>
            <person name="Adriaenssens E.M."/>
            <person name="Foster-Nyarko E."/>
            <person name="Jarju S."/>
            <person name="Secka A."/>
            <person name="Antonio M."/>
            <person name="Oren A."/>
            <person name="Chaudhuri R.R."/>
            <person name="La Ragione R."/>
            <person name="Hildebrand F."/>
            <person name="Pallen M.J."/>
        </authorList>
    </citation>
    <scope>NUCLEOTIDE SEQUENCE</scope>
    <source>
        <strain evidence="2">ChiBcec16-3735</strain>
    </source>
</reference>
<accession>A0A9D2JMZ9</accession>
<dbReference type="Pfam" id="PF12917">
    <property type="entry name" value="YfbR-like"/>
    <property type="match status" value="1"/>
</dbReference>
<keyword evidence="2" id="KW-0378">Hydrolase</keyword>
<dbReference type="Gene3D" id="1.10.3210.10">
    <property type="entry name" value="Hypothetical protein af1432"/>
    <property type="match status" value="1"/>
</dbReference>
<comment type="caution">
    <text evidence="2">The sequence shown here is derived from an EMBL/GenBank/DDBJ whole genome shotgun (WGS) entry which is preliminary data.</text>
</comment>
<sequence>MLYPFNALLARMKYITRWSLMHSTRAESLSEHTCDTALLAHTLCLIARRYTGTPCRPKTVAVAALYHDAPEIITGDMPTPVKYRSEVLRDAYKAIERESAAAMASMLPPELEEEVTPYITGDLLTAPERKLLKAADRLSALIKCMEEARSGNHEFDAALAQQKKALADMACPEADWFIEHCLPCYTQNLDELTRQGGGPA</sequence>
<protein>
    <submittedName>
        <fullName evidence="2">5'-deoxynucleotidase</fullName>
        <ecNumber evidence="2">3.1.3.89</ecNumber>
    </submittedName>
</protein>
<dbReference type="SUPFAM" id="SSF109604">
    <property type="entry name" value="HD-domain/PDEase-like"/>
    <property type="match status" value="1"/>
</dbReference>
<reference evidence="2" key="2">
    <citation type="submission" date="2021-04" db="EMBL/GenBank/DDBJ databases">
        <authorList>
            <person name="Gilroy R."/>
        </authorList>
    </citation>
    <scope>NUCLEOTIDE SEQUENCE</scope>
    <source>
        <strain evidence="2">ChiBcec16-3735</strain>
    </source>
</reference>
<evidence type="ECO:0000313" key="2">
    <source>
        <dbReference type="EMBL" id="HIZ58752.1"/>
    </source>
</evidence>
<dbReference type="Proteomes" id="UP000824065">
    <property type="component" value="Unassembled WGS sequence"/>
</dbReference>
<feature type="domain" description="HD/PDEase" evidence="1">
    <location>
        <begin position="25"/>
        <end position="150"/>
    </location>
</feature>
<dbReference type="EC" id="3.1.3.89" evidence="2"/>
<name>A0A9D2JMZ9_9FIRM</name>